<comment type="caution">
    <text evidence="2">The sequence shown here is derived from an EMBL/GenBank/DDBJ whole genome shotgun (WGS) entry which is preliminary data.</text>
</comment>
<proteinExistence type="predicted"/>
<protein>
    <submittedName>
        <fullName evidence="2">XRE family transcriptional regulator</fullName>
    </submittedName>
</protein>
<sequence length="288" mass="32413">MAANDNPTVRGRRLGAELRRLRLASGLTGTQVAARLLISQAKVSHMETGRRAVSPRDVRDLCGLYGVTDQHVVDSLMGLARESRRQGWWHVYGDIPHGVYVGLETEAASLHTYEPMVIPGLLQTPAYAAAVIEETIPLATVEQAAARLKVRLRRQHRIYDPARRLRLWAVLDESTLRRVVGSREIMREQLEHLHALSTEPHVTVQVLPHAAGAHPGLSGQFSLLRFPDSGRAVVYLERFTSDLYLERPHDVRHHELMYAHLQTQALCPDRSRHLIRETVGLYASPPTR</sequence>
<dbReference type="OrthoDB" id="4041149at2"/>
<dbReference type="PROSITE" id="PS50943">
    <property type="entry name" value="HTH_CROC1"/>
    <property type="match status" value="1"/>
</dbReference>
<dbReference type="InterPro" id="IPR043917">
    <property type="entry name" value="DUF5753"/>
</dbReference>
<dbReference type="InterPro" id="IPR001387">
    <property type="entry name" value="Cro/C1-type_HTH"/>
</dbReference>
<organism evidence="2 3">
    <name type="scientific">Streptomyces kanasensis</name>
    <dbReference type="NCBI Taxonomy" id="936756"/>
    <lineage>
        <taxon>Bacteria</taxon>
        <taxon>Bacillati</taxon>
        <taxon>Actinomycetota</taxon>
        <taxon>Actinomycetes</taxon>
        <taxon>Kitasatosporales</taxon>
        <taxon>Streptomycetaceae</taxon>
        <taxon>Streptomyces</taxon>
    </lineage>
</organism>
<gene>
    <name evidence="2" type="ORF">ATE80_09800</name>
</gene>
<reference evidence="2 3" key="1">
    <citation type="submission" date="2015-11" db="EMBL/GenBank/DDBJ databases">
        <title>Genome-wide analysis reveals the secondary metabolome in Streptomyces kanasensis ZX01.</title>
        <authorList>
            <person name="Zhang G."/>
            <person name="Han L."/>
            <person name="Feng J."/>
            <person name="Zhang X."/>
        </authorList>
    </citation>
    <scope>NUCLEOTIDE SEQUENCE [LARGE SCALE GENOMIC DNA]</scope>
    <source>
        <strain evidence="2 3">ZX01</strain>
    </source>
</reference>
<dbReference type="CDD" id="cd00093">
    <property type="entry name" value="HTH_XRE"/>
    <property type="match status" value="1"/>
</dbReference>
<dbReference type="Pfam" id="PF19054">
    <property type="entry name" value="DUF5753"/>
    <property type="match status" value="1"/>
</dbReference>
<dbReference type="STRING" id="936756.ATE80_09800"/>
<accession>A0A100Y785</accession>
<dbReference type="Pfam" id="PF13560">
    <property type="entry name" value="HTH_31"/>
    <property type="match status" value="1"/>
</dbReference>
<dbReference type="RefSeq" id="WP_058941777.1">
    <property type="nucleotide sequence ID" value="NZ_LNSV01000018.1"/>
</dbReference>
<keyword evidence="3" id="KW-1185">Reference proteome</keyword>
<evidence type="ECO:0000313" key="3">
    <source>
        <dbReference type="Proteomes" id="UP000054011"/>
    </source>
</evidence>
<dbReference type="EMBL" id="LNSV01000018">
    <property type="protein sequence ID" value="KUH38971.1"/>
    <property type="molecule type" value="Genomic_DNA"/>
</dbReference>
<feature type="domain" description="HTH cro/C1-type" evidence="1">
    <location>
        <begin position="18"/>
        <end position="72"/>
    </location>
</feature>
<dbReference type="GO" id="GO:0003677">
    <property type="term" value="F:DNA binding"/>
    <property type="evidence" value="ECO:0007669"/>
    <property type="project" value="InterPro"/>
</dbReference>
<evidence type="ECO:0000259" key="1">
    <source>
        <dbReference type="PROSITE" id="PS50943"/>
    </source>
</evidence>
<name>A0A100Y785_9ACTN</name>
<dbReference type="SMART" id="SM00530">
    <property type="entry name" value="HTH_XRE"/>
    <property type="match status" value="1"/>
</dbReference>
<dbReference type="Proteomes" id="UP000054011">
    <property type="component" value="Unassembled WGS sequence"/>
</dbReference>
<dbReference type="AlphaFoldDB" id="A0A100Y785"/>
<evidence type="ECO:0000313" key="2">
    <source>
        <dbReference type="EMBL" id="KUH38971.1"/>
    </source>
</evidence>
<dbReference type="InterPro" id="IPR010982">
    <property type="entry name" value="Lambda_DNA-bd_dom_sf"/>
</dbReference>
<dbReference type="Gene3D" id="1.10.260.40">
    <property type="entry name" value="lambda repressor-like DNA-binding domains"/>
    <property type="match status" value="1"/>
</dbReference>
<dbReference type="SUPFAM" id="SSF47413">
    <property type="entry name" value="lambda repressor-like DNA-binding domains"/>
    <property type="match status" value="1"/>
</dbReference>